<dbReference type="AlphaFoldDB" id="A0A371BE27"/>
<dbReference type="OrthoDB" id="8480244at2"/>
<sequence>MDEREHTQQADDDGGEIEQRFALLHELFPLPALELRLSRRRCKHACGDFNANAPHFSQTARRGTRPAQNIASVAFGPRSVPNGHNGEGRTSRHGTGWRVMKHISSQAVYAYWNEKRGARPAPERGDIDPADIRRALGDTVMLAADFVDRWRFRLAGTRVCALFNREIKGEALTTLWREDDQRTIEALAVTLTEEHVGAVLGLTGLAADGAEVDLEMLLLPLANKGHARIRALGVLAPLSVPFWLGSKPVTELHLTTLRHVGPEVEAFANGPALAPAQAPIAGALLTEPTAADYPLALRDGGRMRRGFVVYSGGREIPPKSSSD</sequence>
<organism evidence="2 3">
    <name type="scientific">Undibacter mobilis</name>
    <dbReference type="NCBI Taxonomy" id="2292256"/>
    <lineage>
        <taxon>Bacteria</taxon>
        <taxon>Pseudomonadati</taxon>
        <taxon>Pseudomonadota</taxon>
        <taxon>Alphaproteobacteria</taxon>
        <taxon>Hyphomicrobiales</taxon>
        <taxon>Nitrobacteraceae</taxon>
        <taxon>Undibacter</taxon>
    </lineage>
</organism>
<comment type="caution">
    <text evidence="2">The sequence shown here is derived from an EMBL/GenBank/DDBJ whole genome shotgun (WGS) entry which is preliminary data.</text>
</comment>
<dbReference type="EMBL" id="QRGO01000001">
    <property type="protein sequence ID" value="RDV05855.1"/>
    <property type="molecule type" value="Genomic_DNA"/>
</dbReference>
<proteinExistence type="predicted"/>
<dbReference type="Pfam" id="PF07310">
    <property type="entry name" value="PAS_5"/>
    <property type="match status" value="1"/>
</dbReference>
<evidence type="ECO:0000313" key="3">
    <source>
        <dbReference type="Proteomes" id="UP000263993"/>
    </source>
</evidence>
<evidence type="ECO:0000256" key="1">
    <source>
        <dbReference type="SAM" id="MobiDB-lite"/>
    </source>
</evidence>
<keyword evidence="3" id="KW-1185">Reference proteome</keyword>
<name>A0A371BE27_9BRAD</name>
<dbReference type="InterPro" id="IPR009922">
    <property type="entry name" value="DUF1457"/>
</dbReference>
<accession>A0A371BE27</accession>
<feature type="region of interest" description="Disordered" evidence="1">
    <location>
        <begin position="74"/>
        <end position="94"/>
    </location>
</feature>
<dbReference type="Proteomes" id="UP000263993">
    <property type="component" value="Unassembled WGS sequence"/>
</dbReference>
<reference evidence="3" key="1">
    <citation type="submission" date="2018-08" db="EMBL/GenBank/DDBJ databases">
        <authorList>
            <person name="Kim S.-J."/>
            <person name="Jung G.-Y."/>
        </authorList>
    </citation>
    <scope>NUCLEOTIDE SEQUENCE [LARGE SCALE GENOMIC DNA]</scope>
    <source>
        <strain evidence="3">GY_H</strain>
    </source>
</reference>
<gene>
    <name evidence="2" type="ORF">DXH78_12610</name>
</gene>
<evidence type="ECO:0000313" key="2">
    <source>
        <dbReference type="EMBL" id="RDV05855.1"/>
    </source>
</evidence>
<protein>
    <submittedName>
        <fullName evidence="2">PAS domain-containing protein</fullName>
    </submittedName>
</protein>